<accession>A0A6C0IX86</accession>
<proteinExistence type="predicted"/>
<reference evidence="2" key="1">
    <citation type="journal article" date="2020" name="Nature">
        <title>Giant virus diversity and host interactions through global metagenomics.</title>
        <authorList>
            <person name="Schulz F."/>
            <person name="Roux S."/>
            <person name="Paez-Espino D."/>
            <person name="Jungbluth S."/>
            <person name="Walsh D.A."/>
            <person name="Denef V.J."/>
            <person name="McMahon K.D."/>
            <person name="Konstantinidis K.T."/>
            <person name="Eloe-Fadrosh E.A."/>
            <person name="Kyrpides N.C."/>
            <person name="Woyke T."/>
        </authorList>
    </citation>
    <scope>NUCLEOTIDE SEQUENCE</scope>
    <source>
        <strain evidence="2">GVMAG-M-3300024510-1</strain>
    </source>
</reference>
<sequence>MLRRQKVLECKTVLSFDAQRMVVQRHVITPSLRIAATINGAIRKLLKNSDTICTAVGSLSIVVPLRQKIYSPSPLRKNSSDSSSDEDEIPRSTSDEALSELLSIVYGKQTLMISLDNNVTESMSSAFTILRPDALAKTHE</sequence>
<organism evidence="2">
    <name type="scientific">viral metagenome</name>
    <dbReference type="NCBI Taxonomy" id="1070528"/>
    <lineage>
        <taxon>unclassified sequences</taxon>
        <taxon>metagenomes</taxon>
        <taxon>organismal metagenomes</taxon>
    </lineage>
</organism>
<name>A0A6C0IX86_9ZZZZ</name>
<protein>
    <submittedName>
        <fullName evidence="2">Uncharacterized protein</fullName>
    </submittedName>
</protein>
<dbReference type="EMBL" id="MN740271">
    <property type="protein sequence ID" value="QHT97036.1"/>
    <property type="molecule type" value="Genomic_DNA"/>
</dbReference>
<feature type="region of interest" description="Disordered" evidence="1">
    <location>
        <begin position="71"/>
        <end position="94"/>
    </location>
</feature>
<dbReference type="AlphaFoldDB" id="A0A6C0IX86"/>
<evidence type="ECO:0000256" key="1">
    <source>
        <dbReference type="SAM" id="MobiDB-lite"/>
    </source>
</evidence>
<evidence type="ECO:0000313" key="2">
    <source>
        <dbReference type="EMBL" id="QHT97036.1"/>
    </source>
</evidence>